<proteinExistence type="predicted"/>
<accession>F0WV35</accession>
<reference evidence="1" key="1">
    <citation type="journal article" date="2011" name="PLoS Biol.">
        <title>Gene gain and loss during evolution of obligate parasitism in the white rust pathogen of Arabidopsis thaliana.</title>
        <authorList>
            <person name="Kemen E."/>
            <person name="Gardiner A."/>
            <person name="Schultz-Larsen T."/>
            <person name="Kemen A.C."/>
            <person name="Balmuth A.L."/>
            <person name="Robert-Seilaniantz A."/>
            <person name="Bailey K."/>
            <person name="Holub E."/>
            <person name="Studholme D.J."/>
            <person name="Maclean D."/>
            <person name="Jones J.D."/>
        </authorList>
    </citation>
    <scope>NUCLEOTIDE SEQUENCE</scope>
</reference>
<dbReference type="HOGENOM" id="CLU_2611012_0_0_1"/>
<dbReference type="AlphaFoldDB" id="F0WV35"/>
<dbReference type="EMBL" id="FR824331">
    <property type="protein sequence ID" value="CCA25272.1"/>
    <property type="molecule type" value="Genomic_DNA"/>
</dbReference>
<sequence length="79" mass="9262">MNDKNIGSLYAVSNNKNSFMDEITRYGAFKIRKLYGAFWNRNFSHYINVRRLSKALANIPTQNYDDESHNNEMLLSLLN</sequence>
<organism evidence="1">
    <name type="scientific">Albugo laibachii Nc14</name>
    <dbReference type="NCBI Taxonomy" id="890382"/>
    <lineage>
        <taxon>Eukaryota</taxon>
        <taxon>Sar</taxon>
        <taxon>Stramenopiles</taxon>
        <taxon>Oomycota</taxon>
        <taxon>Peronosporomycetes</taxon>
        <taxon>Albuginales</taxon>
        <taxon>Albuginaceae</taxon>
        <taxon>Albugo</taxon>
    </lineage>
</organism>
<name>F0WV35_9STRA</name>
<evidence type="ECO:0000313" key="1">
    <source>
        <dbReference type="EMBL" id="CCA25272.1"/>
    </source>
</evidence>
<reference evidence="1" key="2">
    <citation type="submission" date="2011-02" db="EMBL/GenBank/DDBJ databases">
        <authorList>
            <person name="MacLean D."/>
        </authorList>
    </citation>
    <scope>NUCLEOTIDE SEQUENCE</scope>
</reference>
<gene>
    <name evidence="1" type="primary">AlNc14C286G10178</name>
    <name evidence="1" type="ORF">ALNC14_114160</name>
</gene>
<protein>
    <submittedName>
        <fullName evidence="1">AlNc14C286G10178 protein</fullName>
    </submittedName>
</protein>